<dbReference type="Pfam" id="PF11817">
    <property type="entry name" value="Foie-gras_1"/>
    <property type="match status" value="1"/>
</dbReference>
<dbReference type="AlphaFoldDB" id="A0AAX4PG75"/>
<dbReference type="EMBL" id="CP151510">
    <property type="protein sequence ID" value="WZN64929.1"/>
    <property type="molecule type" value="Genomic_DNA"/>
</dbReference>
<organism evidence="3 4">
    <name type="scientific">Chloropicon roscoffensis</name>
    <dbReference type="NCBI Taxonomy" id="1461544"/>
    <lineage>
        <taxon>Eukaryota</taxon>
        <taxon>Viridiplantae</taxon>
        <taxon>Chlorophyta</taxon>
        <taxon>Chloropicophyceae</taxon>
        <taxon>Chloropicales</taxon>
        <taxon>Chloropicaceae</taxon>
        <taxon>Chloropicon</taxon>
    </lineage>
</organism>
<reference evidence="3 4" key="1">
    <citation type="submission" date="2024-03" db="EMBL/GenBank/DDBJ databases">
        <title>Complete genome sequence of the green alga Chloropicon roscoffensis RCC1871.</title>
        <authorList>
            <person name="Lemieux C."/>
            <person name="Pombert J.-F."/>
            <person name="Otis C."/>
            <person name="Turmel M."/>
        </authorList>
    </citation>
    <scope>NUCLEOTIDE SEQUENCE [LARGE SCALE GENOMIC DNA]</scope>
    <source>
        <strain evidence="3 4">RCC1871</strain>
    </source>
</reference>
<accession>A0AAX4PG75</accession>
<feature type="region of interest" description="Disordered" evidence="1">
    <location>
        <begin position="260"/>
        <end position="282"/>
    </location>
</feature>
<feature type="region of interest" description="Disordered" evidence="1">
    <location>
        <begin position="497"/>
        <end position="523"/>
    </location>
</feature>
<proteinExistence type="predicted"/>
<dbReference type="PANTHER" id="PTHR14374:SF0">
    <property type="entry name" value="TRAFFICKING PROTEIN PARTICLE COMPLEX SUBUNIT 11"/>
    <property type="match status" value="1"/>
</dbReference>
<protein>
    <submittedName>
        <fullName evidence="3">Subunit 11 of trafficking protein particle complex</fullName>
    </submittedName>
</protein>
<feature type="domain" description="Trafficking protein particle complex subunit 11" evidence="2">
    <location>
        <begin position="438"/>
        <end position="665"/>
    </location>
</feature>
<evidence type="ECO:0000313" key="3">
    <source>
        <dbReference type="EMBL" id="WZN64929.1"/>
    </source>
</evidence>
<dbReference type="PANTHER" id="PTHR14374">
    <property type="entry name" value="FOIE GRAS"/>
    <property type="match status" value="1"/>
</dbReference>
<keyword evidence="4" id="KW-1185">Reference proteome</keyword>
<sequence>MDAGAEVRTRARGMSAAVEGVFRGVLPQAPPLPLVAFVGAPEIQNALGHFLRTRKDALPCNSVGITEPENARKLFPPRKRDVDYSAAVETHAREIFQAGGGGGAGSLQESMPTMEGTGLDSQGAGQPSVDGCVKTRWFEKHRKCHPASVALFVRYADFVGDPQQWTATVSAVETVSSAARQRGARVCVCVLRSPGPEPLKLPDDRVSAVRRRMDGDAKPVLLCDPDSKEDLSSLGDVLLELSSFYYRSLVQRLRKRMEQVVQQSKRRSQKSQKNDPTSSGRREREFLRLRARILVKIGTMCEFTQDWHNSLQSYKQAYNLVGDLFSASQNSVGMASVIEMGVCYLQEAREALSVAESLAAKVATLLLIQHNWVSRQRAQGGVGDAKAAGESTEATPQLREAISLFQRHVSVFRLPLGRNPSLLAHLEQRHGLDLVEVFQCVHWSWVSYQYKKFAKLLADHVPDLDLLLEIGAHPSHYTSCAARYAVLRRQCYESSRSRKQTREGGGMGRVGGEGGEGDPTSELRASFASGERRVTAGDYLGQWEVSVGGGPRRRMGETEFLCFLESQEGRVDHREAILELLSSASDLYEEAGLRRHKLVAQIAIADEHVRCGKVQEARAMLLEVAAAQRSEGWDHPLADVLLRLRKCAQLLRMTREHVLHSLELCGLEGTVEEDQRVAIFSSVMAVLSSGEEPAPGEDASEAEAGMAALLSRAAYAFDMDQEGGAGGCVTLASLATAKGAEAIALGQDARAVVSLSSRAPLPLEVRGIRAQFSDGSECETRGAVALEPGVQAKIPLSFCPKLAGDVRCHKLEVLLGDAAALHWSGDGPALSQFCLEVTDPAGRPRAESQGQAQHQAKRQDPISCSFTIKTPPGEFPLLRQAADAEGRSPVPPRFVIFARLSSQEDALVIREARVEGAGAGCRISAFPPLRGAGLGAGEACELVCRAEVVQPGLDAGADLGRLLVAWKDANGVEGESSFAFPGVAPRQESVAARVSFPTTGVRVGEPLALALELESRDASLSKVGVALESPGPDQILFSGYRKTEELLGPRDTRRLTWHIVPVVTGTVDLPKIRVQVGKKELVLRERVHVKP</sequence>
<dbReference type="InterPro" id="IPR021773">
    <property type="entry name" value="TPC11"/>
</dbReference>
<feature type="region of interest" description="Disordered" evidence="1">
    <location>
        <begin position="841"/>
        <end position="862"/>
    </location>
</feature>
<gene>
    <name evidence="3" type="ORF">HKI87_10g64860</name>
</gene>
<feature type="compositionally biased region" description="Gly residues" evidence="1">
    <location>
        <begin position="503"/>
        <end position="514"/>
    </location>
</feature>
<evidence type="ECO:0000259" key="2">
    <source>
        <dbReference type="Pfam" id="PF11817"/>
    </source>
</evidence>
<name>A0AAX4PG75_9CHLO</name>
<evidence type="ECO:0000256" key="1">
    <source>
        <dbReference type="SAM" id="MobiDB-lite"/>
    </source>
</evidence>
<evidence type="ECO:0000313" key="4">
    <source>
        <dbReference type="Proteomes" id="UP001472866"/>
    </source>
</evidence>
<dbReference type="Proteomes" id="UP001472866">
    <property type="component" value="Chromosome 10"/>
</dbReference>